<dbReference type="EMBL" id="MNCJ02000326">
    <property type="protein sequence ID" value="KAF5783927.1"/>
    <property type="molecule type" value="Genomic_DNA"/>
</dbReference>
<comment type="caution">
    <text evidence="1">The sequence shown here is derived from an EMBL/GenBank/DDBJ whole genome shotgun (WGS) entry which is preliminary data.</text>
</comment>
<keyword evidence="2" id="KW-1185">Reference proteome</keyword>
<proteinExistence type="predicted"/>
<evidence type="ECO:0000313" key="2">
    <source>
        <dbReference type="Proteomes" id="UP000215914"/>
    </source>
</evidence>
<reference evidence="1" key="2">
    <citation type="submission" date="2020-06" db="EMBL/GenBank/DDBJ databases">
        <title>Helianthus annuus Genome sequencing and assembly Release 2.</title>
        <authorList>
            <person name="Gouzy J."/>
            <person name="Langlade N."/>
            <person name="Munos S."/>
        </authorList>
    </citation>
    <scope>NUCLEOTIDE SEQUENCE</scope>
    <source>
        <tissue evidence="1">Leaves</tissue>
    </source>
</reference>
<dbReference type="AlphaFoldDB" id="A0A9K3HSN6"/>
<dbReference type="Gramene" id="mRNA:HanXRQr2_Chr11g0513681">
    <property type="protein sequence ID" value="CDS:HanXRQr2_Chr11g0513681.1"/>
    <property type="gene ID" value="HanXRQr2_Chr11g0513681"/>
</dbReference>
<reference evidence="1" key="1">
    <citation type="journal article" date="2017" name="Nature">
        <title>The sunflower genome provides insights into oil metabolism, flowering and Asterid evolution.</title>
        <authorList>
            <person name="Badouin H."/>
            <person name="Gouzy J."/>
            <person name="Grassa C.J."/>
            <person name="Murat F."/>
            <person name="Staton S.E."/>
            <person name="Cottret L."/>
            <person name="Lelandais-Briere C."/>
            <person name="Owens G.L."/>
            <person name="Carrere S."/>
            <person name="Mayjonade B."/>
            <person name="Legrand L."/>
            <person name="Gill N."/>
            <person name="Kane N.C."/>
            <person name="Bowers J.E."/>
            <person name="Hubner S."/>
            <person name="Bellec A."/>
            <person name="Berard A."/>
            <person name="Berges H."/>
            <person name="Blanchet N."/>
            <person name="Boniface M.C."/>
            <person name="Brunel D."/>
            <person name="Catrice O."/>
            <person name="Chaidir N."/>
            <person name="Claudel C."/>
            <person name="Donnadieu C."/>
            <person name="Faraut T."/>
            <person name="Fievet G."/>
            <person name="Helmstetter N."/>
            <person name="King M."/>
            <person name="Knapp S.J."/>
            <person name="Lai Z."/>
            <person name="Le Paslier M.C."/>
            <person name="Lippi Y."/>
            <person name="Lorenzon L."/>
            <person name="Mandel J.R."/>
            <person name="Marage G."/>
            <person name="Marchand G."/>
            <person name="Marquand E."/>
            <person name="Bret-Mestries E."/>
            <person name="Morien E."/>
            <person name="Nambeesan S."/>
            <person name="Nguyen T."/>
            <person name="Pegot-Espagnet P."/>
            <person name="Pouilly N."/>
            <person name="Raftis F."/>
            <person name="Sallet E."/>
            <person name="Schiex T."/>
            <person name="Thomas J."/>
            <person name="Vandecasteele C."/>
            <person name="Vares D."/>
            <person name="Vear F."/>
            <person name="Vautrin S."/>
            <person name="Crespi M."/>
            <person name="Mangin B."/>
            <person name="Burke J.M."/>
            <person name="Salse J."/>
            <person name="Munos S."/>
            <person name="Vincourt P."/>
            <person name="Rieseberg L.H."/>
            <person name="Langlade N.B."/>
        </authorList>
    </citation>
    <scope>NUCLEOTIDE SEQUENCE</scope>
    <source>
        <tissue evidence="1">Leaves</tissue>
    </source>
</reference>
<evidence type="ECO:0000313" key="1">
    <source>
        <dbReference type="EMBL" id="KAF5783927.1"/>
    </source>
</evidence>
<organism evidence="1 2">
    <name type="scientific">Helianthus annuus</name>
    <name type="common">Common sunflower</name>
    <dbReference type="NCBI Taxonomy" id="4232"/>
    <lineage>
        <taxon>Eukaryota</taxon>
        <taxon>Viridiplantae</taxon>
        <taxon>Streptophyta</taxon>
        <taxon>Embryophyta</taxon>
        <taxon>Tracheophyta</taxon>
        <taxon>Spermatophyta</taxon>
        <taxon>Magnoliopsida</taxon>
        <taxon>eudicotyledons</taxon>
        <taxon>Gunneridae</taxon>
        <taxon>Pentapetalae</taxon>
        <taxon>asterids</taxon>
        <taxon>campanulids</taxon>
        <taxon>Asterales</taxon>
        <taxon>Asteraceae</taxon>
        <taxon>Asteroideae</taxon>
        <taxon>Heliantheae alliance</taxon>
        <taxon>Heliantheae</taxon>
        <taxon>Helianthus</taxon>
    </lineage>
</organism>
<gene>
    <name evidence="1" type="ORF">HanXRQr2_Chr11g0513681</name>
</gene>
<sequence length="83" mass="9548">MSEMWRKGKSLLLTICLQEDMVVWGKSKEQEHKDPSIFMDEHTTPENQILGEESETNCNDQVIAIKTSDEICDEHDEIQPANV</sequence>
<protein>
    <submittedName>
        <fullName evidence="1">Uncharacterized protein</fullName>
    </submittedName>
</protein>
<accession>A0A9K3HSN6</accession>
<name>A0A9K3HSN6_HELAN</name>
<dbReference type="Proteomes" id="UP000215914">
    <property type="component" value="Unassembled WGS sequence"/>
</dbReference>